<organism evidence="7 8">
    <name type="scientific">Sinomonas terrae</name>
    <dbReference type="NCBI Taxonomy" id="2908838"/>
    <lineage>
        <taxon>Bacteria</taxon>
        <taxon>Bacillati</taxon>
        <taxon>Actinomycetota</taxon>
        <taxon>Actinomycetes</taxon>
        <taxon>Micrococcales</taxon>
        <taxon>Micrococcaceae</taxon>
        <taxon>Sinomonas</taxon>
    </lineage>
</organism>
<sequence length="316" mass="34497">MQNSHSRRFIVPKRLQGAARSWLEEADRPPRTARLASSVVLVRDSAEGTETWLAYRPGDSPLGVVAFPGGSVQNADHDTFDWFGPSVGQWAEMLGVEEFSIARAHVVGAIRELFEETGVLLAGSDATTVVEGTSTAEWMRAREAVANEEISFADLMAKRGLGLRTDLLRPLVHWVSPDFAHRRFDTRYFAATLPVGQTPMLLPSRGVWGEWVLPARVLKDRETSAFGDQVGEDDTKGLALAELLVPASEIILEKIAKAKGCIAYLNLKRSTHTYQAQLEQEDGTLWLRVEAPTAAPATAALSAVPRPTVSGTDNLP</sequence>
<evidence type="ECO:0000256" key="6">
    <source>
        <dbReference type="ARBA" id="ARBA00023211"/>
    </source>
</evidence>
<dbReference type="InterPro" id="IPR039121">
    <property type="entry name" value="NUDT19"/>
</dbReference>
<dbReference type="PANTHER" id="PTHR12318">
    <property type="entry name" value="TESTOSTERONE-REGULATED PROTEIN RP2"/>
    <property type="match status" value="1"/>
</dbReference>
<comment type="caution">
    <text evidence="7">The sequence shown here is derived from an EMBL/GenBank/DDBJ whole genome shotgun (WGS) entry which is preliminary data.</text>
</comment>
<comment type="cofactor">
    <cofactor evidence="1">
        <name>Mn(2+)</name>
        <dbReference type="ChEBI" id="CHEBI:29035"/>
    </cofactor>
</comment>
<keyword evidence="4 7" id="KW-0378">Hydrolase</keyword>
<keyword evidence="8" id="KW-1185">Reference proteome</keyword>
<dbReference type="Gene3D" id="3.90.79.10">
    <property type="entry name" value="Nucleoside Triphosphate Pyrophosphohydrolase"/>
    <property type="match status" value="1"/>
</dbReference>
<dbReference type="InterPro" id="IPR015797">
    <property type="entry name" value="NUDIX_hydrolase-like_dom_sf"/>
</dbReference>
<dbReference type="Proteomes" id="UP001202922">
    <property type="component" value="Unassembled WGS sequence"/>
</dbReference>
<name>A0ABS9TXC8_9MICC</name>
<evidence type="ECO:0000256" key="2">
    <source>
        <dbReference type="ARBA" id="ARBA00001946"/>
    </source>
</evidence>
<accession>A0ABS9TXC8</accession>
<dbReference type="SUPFAM" id="SSF55811">
    <property type="entry name" value="Nudix"/>
    <property type="match status" value="1"/>
</dbReference>
<keyword evidence="5" id="KW-0460">Magnesium</keyword>
<dbReference type="PANTHER" id="PTHR12318:SF0">
    <property type="entry name" value="ACYL-COENZYME A DIPHOSPHATASE NUDT19"/>
    <property type="match status" value="1"/>
</dbReference>
<keyword evidence="6" id="KW-0464">Manganese</keyword>
<evidence type="ECO:0000256" key="5">
    <source>
        <dbReference type="ARBA" id="ARBA00022842"/>
    </source>
</evidence>
<evidence type="ECO:0000313" key="8">
    <source>
        <dbReference type="Proteomes" id="UP001202922"/>
    </source>
</evidence>
<gene>
    <name evidence="7" type="ORF">L0M17_03350</name>
</gene>
<dbReference type="EMBL" id="JAKZBV010000001">
    <property type="protein sequence ID" value="MCH6469031.1"/>
    <property type="molecule type" value="Genomic_DNA"/>
</dbReference>
<proteinExistence type="predicted"/>
<protein>
    <submittedName>
        <fullName evidence="7">NUDIX hydrolase</fullName>
    </submittedName>
</protein>
<evidence type="ECO:0000256" key="1">
    <source>
        <dbReference type="ARBA" id="ARBA00001936"/>
    </source>
</evidence>
<reference evidence="7 8" key="1">
    <citation type="submission" date="2022-03" db="EMBL/GenBank/DDBJ databases">
        <title>Sinomonas sp. isolated from a soil.</title>
        <authorList>
            <person name="Han J."/>
            <person name="Kim D.-U."/>
        </authorList>
    </citation>
    <scope>NUCLEOTIDE SEQUENCE [LARGE SCALE GENOMIC DNA]</scope>
    <source>
        <strain evidence="7 8">5-5</strain>
    </source>
</reference>
<evidence type="ECO:0000313" key="7">
    <source>
        <dbReference type="EMBL" id="MCH6469031.1"/>
    </source>
</evidence>
<dbReference type="GO" id="GO:0016787">
    <property type="term" value="F:hydrolase activity"/>
    <property type="evidence" value="ECO:0007669"/>
    <property type="project" value="UniProtKB-KW"/>
</dbReference>
<comment type="cofactor">
    <cofactor evidence="2">
        <name>Mg(2+)</name>
        <dbReference type="ChEBI" id="CHEBI:18420"/>
    </cofactor>
</comment>
<evidence type="ECO:0000256" key="3">
    <source>
        <dbReference type="ARBA" id="ARBA00022723"/>
    </source>
</evidence>
<evidence type="ECO:0000256" key="4">
    <source>
        <dbReference type="ARBA" id="ARBA00022801"/>
    </source>
</evidence>
<keyword evidence="3" id="KW-0479">Metal-binding</keyword>
<dbReference type="RefSeq" id="WP_241051211.1">
    <property type="nucleotide sequence ID" value="NZ_JAKZBV010000001.1"/>
</dbReference>